<dbReference type="Proteomes" id="UP000828443">
    <property type="component" value="Segment"/>
</dbReference>
<dbReference type="RefSeq" id="YP_010676958.1">
    <property type="nucleotide sequence ID" value="NC_071015.1"/>
</dbReference>
<dbReference type="GeneID" id="77953323"/>
<dbReference type="KEGG" id="vg:77953323"/>
<accession>A0AAE7WGW4</accession>
<evidence type="ECO:0000313" key="2">
    <source>
        <dbReference type="Proteomes" id="UP000828443"/>
    </source>
</evidence>
<sequence length="119" mass="13687">MNNFAYVNHYETRNAIGVKYIKDRLISVFKGKLCLKADKEDEIGSATMSAIKDIARRAFGCLPLLRTRFSTNSVETFQNWFNDFSESNNLVMTLRVTGVWDEETQAAFDLITKKYESVK</sequence>
<dbReference type="EMBL" id="MZ348422">
    <property type="protein sequence ID" value="QYN80146.1"/>
    <property type="molecule type" value="Genomic_DNA"/>
</dbReference>
<protein>
    <submittedName>
        <fullName evidence="1">Uncharacterized protein</fullName>
    </submittedName>
</protein>
<organism evidence="1 2">
    <name type="scientific">Kosakonia phage Kc263</name>
    <dbReference type="NCBI Taxonomy" id="2863194"/>
    <lineage>
        <taxon>Viruses</taxon>
        <taxon>Duplodnaviria</taxon>
        <taxon>Heunggongvirae</taxon>
        <taxon>Uroviricota</taxon>
        <taxon>Caudoviricetes</taxon>
        <taxon>Chimalliviridae</taxon>
        <taxon>Branisovskavirus</taxon>
        <taxon>Branisovskavirus Kc263</taxon>
    </lineage>
</organism>
<proteinExistence type="predicted"/>
<reference evidence="1" key="1">
    <citation type="journal article" date="2021" name="Viruses">
        <title>Novel Viruses That Lyse Plant and Human Strains of Kosakonia cowanii.</title>
        <authorList>
            <person name="Petrzik K."/>
            <person name="Brazdova S."/>
            <person name="Krawczyk K."/>
        </authorList>
    </citation>
    <scope>NUCLEOTIDE SEQUENCE</scope>
</reference>
<evidence type="ECO:0000313" key="1">
    <source>
        <dbReference type="EMBL" id="QYN80146.1"/>
    </source>
</evidence>
<keyword evidence="2" id="KW-1185">Reference proteome</keyword>
<name>A0AAE7WGW4_9CAUD</name>